<dbReference type="Gene3D" id="3.10.129.10">
    <property type="entry name" value="Hotdog Thioesterase"/>
    <property type="match status" value="1"/>
</dbReference>
<dbReference type="Proteomes" id="UP000232163">
    <property type="component" value="Unassembled WGS sequence"/>
</dbReference>
<evidence type="ECO:0000259" key="2">
    <source>
        <dbReference type="Pfam" id="PF03061"/>
    </source>
</evidence>
<accession>A0A2N9VYH6</accession>
<feature type="domain" description="Thioesterase" evidence="2">
    <location>
        <begin position="54"/>
        <end position="125"/>
    </location>
</feature>
<dbReference type="InterPro" id="IPR003736">
    <property type="entry name" value="PAAI_dom"/>
</dbReference>
<keyword evidence="4" id="KW-1185">Reference proteome</keyword>
<dbReference type="Pfam" id="PF03061">
    <property type="entry name" value="4HBT"/>
    <property type="match status" value="1"/>
</dbReference>
<protein>
    <recommendedName>
        <fullName evidence="2">Thioesterase domain-containing protein</fullName>
    </recommendedName>
</protein>
<gene>
    <name evidence="3" type="ORF">B5P45_11740</name>
</gene>
<sequence length="150" mass="15806">MMMESALETLKAMRDGSRELPPIYDLLQISVIDATEGEVKLQLTPHDGLRSPIGLVAGGVIATILDTTLAWACSTCVPSDKVCTTVELKVNFLRPISVTDGPLVATGRTVHRGNRILVATAELSQSSADGTRLIQCAIATGTCMAVQAPS</sequence>
<dbReference type="PANTHER" id="PTHR43240">
    <property type="entry name" value="1,4-DIHYDROXY-2-NAPHTHOYL-COA THIOESTERASE 1"/>
    <property type="match status" value="1"/>
</dbReference>
<proteinExistence type="predicted"/>
<name>A0A2N9VYH6_9HYPH</name>
<evidence type="ECO:0000313" key="3">
    <source>
        <dbReference type="EMBL" id="PIO44544.1"/>
    </source>
</evidence>
<keyword evidence="1" id="KW-0378">Hydrolase</keyword>
<dbReference type="CDD" id="cd03443">
    <property type="entry name" value="PaaI_thioesterase"/>
    <property type="match status" value="1"/>
</dbReference>
<dbReference type="RefSeq" id="WP_100003011.1">
    <property type="nucleotide sequence ID" value="NZ_CP017943.1"/>
</dbReference>
<dbReference type="NCBIfam" id="TIGR00369">
    <property type="entry name" value="unchar_dom_1"/>
    <property type="match status" value="1"/>
</dbReference>
<dbReference type="InterPro" id="IPR029069">
    <property type="entry name" value="HotDog_dom_sf"/>
</dbReference>
<dbReference type="AlphaFoldDB" id="A0A2N9VYH6"/>
<dbReference type="SUPFAM" id="SSF54637">
    <property type="entry name" value="Thioesterase/thiol ester dehydrase-isomerase"/>
    <property type="match status" value="1"/>
</dbReference>
<evidence type="ECO:0000313" key="4">
    <source>
        <dbReference type="Proteomes" id="UP000232163"/>
    </source>
</evidence>
<organism evidence="3 4">
    <name type="scientific">Phyllobacterium zundukense</name>
    <dbReference type="NCBI Taxonomy" id="1867719"/>
    <lineage>
        <taxon>Bacteria</taxon>
        <taxon>Pseudomonadati</taxon>
        <taxon>Pseudomonadota</taxon>
        <taxon>Alphaproteobacteria</taxon>
        <taxon>Hyphomicrobiales</taxon>
        <taxon>Phyllobacteriaceae</taxon>
        <taxon>Phyllobacterium</taxon>
    </lineage>
</organism>
<reference evidence="3 4" key="1">
    <citation type="journal article" date="2017" name="Int J Environ Stud">
        <title>Does the Miocene-Pliocene relict legume Oxytropis triphylla form nitrogen-fixing nodules with a combination of bacterial strains?</title>
        <authorList>
            <person name="Safronova V."/>
            <person name="Belimov A."/>
            <person name="Sazanova A."/>
            <person name="Kuznetsova I."/>
            <person name="Popova J."/>
            <person name="Andronov E."/>
            <person name="Verkhozina A."/>
            <person name="Tikhonovich I."/>
        </authorList>
    </citation>
    <scope>NUCLEOTIDE SEQUENCE [LARGE SCALE GENOMIC DNA]</scope>
    <source>
        <strain evidence="3 4">Tri-38</strain>
    </source>
</reference>
<dbReference type="GO" id="GO:0016289">
    <property type="term" value="F:acyl-CoA hydrolase activity"/>
    <property type="evidence" value="ECO:0007669"/>
    <property type="project" value="UniProtKB-ARBA"/>
</dbReference>
<evidence type="ECO:0000256" key="1">
    <source>
        <dbReference type="ARBA" id="ARBA00022801"/>
    </source>
</evidence>
<dbReference type="InterPro" id="IPR006683">
    <property type="entry name" value="Thioestr_dom"/>
</dbReference>
<dbReference type="EMBL" id="MZMT01000028">
    <property type="protein sequence ID" value="PIO44544.1"/>
    <property type="molecule type" value="Genomic_DNA"/>
</dbReference>
<comment type="caution">
    <text evidence="3">The sequence shown here is derived from an EMBL/GenBank/DDBJ whole genome shotgun (WGS) entry which is preliminary data.</text>
</comment>